<keyword evidence="7 11" id="KW-0175">Coiled coil</keyword>
<evidence type="ECO:0000256" key="9">
    <source>
        <dbReference type="ARBA" id="ARBA00023212"/>
    </source>
</evidence>
<evidence type="ECO:0000256" key="11">
    <source>
        <dbReference type="SAM" id="Coils"/>
    </source>
</evidence>
<dbReference type="PANTHER" id="PTHR31543">
    <property type="entry name" value="DYNEIN REGULATORY COMPLEX SUBUNIT 4"/>
    <property type="match status" value="1"/>
</dbReference>
<comment type="subcellular location">
    <subcellularLocation>
        <location evidence="1">Cell projection</location>
        <location evidence="1">Cilium</location>
        <location evidence="1">Flagellum</location>
    </subcellularLocation>
    <subcellularLocation>
        <location evidence="2">Cytoplasm</location>
        <location evidence="2">Cytoskeleton</location>
    </subcellularLocation>
</comment>
<comment type="similarity">
    <text evidence="3">Belongs to the DRC4 family.</text>
</comment>
<accession>A0A9P1CHP6</accession>
<proteinExistence type="inferred from homology"/>
<dbReference type="EMBL" id="CAMXCT020001580">
    <property type="protein sequence ID" value="CAL1144707.1"/>
    <property type="molecule type" value="Genomic_DNA"/>
</dbReference>
<feature type="domain" description="Growth arrest-specific protein 8" evidence="12">
    <location>
        <begin position="220"/>
        <end position="331"/>
    </location>
</feature>
<keyword evidence="6" id="KW-0282">Flagellum</keyword>
<dbReference type="GO" id="GO:0008017">
    <property type="term" value="F:microtubule binding"/>
    <property type="evidence" value="ECO:0007669"/>
    <property type="project" value="InterPro"/>
</dbReference>
<dbReference type="EMBL" id="CAMXCT010001580">
    <property type="protein sequence ID" value="CAI3991332.1"/>
    <property type="molecule type" value="Genomic_DNA"/>
</dbReference>
<dbReference type="PANTHER" id="PTHR31543:SF0">
    <property type="entry name" value="DYNEIN REGULATORY COMPLEX SUBUNIT 4"/>
    <property type="match status" value="1"/>
</dbReference>
<sequence>MPKKGKNKKAAAEPEVEIDPDLKELTIPNVKDRIDALQYRLSKAAKDRNYMQLEKDMVNRFYEITKSEVKQIEAELLNMDRKMEILERDFRVHIKVHEQKVQNLEYEHKEAKRQVNDTGNNDLQKEREMHSEQLLQMNKEKLDLKRDIRETQLENEGQVKMLIQGFAKRLQNLRDTFEQNHQQLQAQYEEQVEQLKIDLELRRKVEIHEIEERKNQHINELLFNHQEAFDEIKAYYNDITHDNLQLIKSLKDEINEMKEKEKTNKKKMDLLRQENRDLTQPLEDKLEEQRVLEEELKTYTKDKMALKNLKAHYKRLEEQISEAKQEYRACEDTDAVHPLGDATQQDKFRKMEKERDVQILEQTAHWTPLDPTGPHWTQDLYKRFKKAVQEIQRKAELGKNVVLEKKLETLSQQFEEILGQSMLLQL</sequence>
<dbReference type="Pfam" id="PF13851">
    <property type="entry name" value="GAS"/>
    <property type="match status" value="1"/>
</dbReference>
<gene>
    <name evidence="13" type="ORF">C1SCF055_LOCUS18250</name>
</gene>
<protein>
    <submittedName>
        <fullName evidence="14">Growth arrest-specific protein 8-like</fullName>
    </submittedName>
</protein>
<evidence type="ECO:0000256" key="8">
    <source>
        <dbReference type="ARBA" id="ARBA00023069"/>
    </source>
</evidence>
<name>A0A9P1CHP6_9DINO</name>
<evidence type="ECO:0000256" key="3">
    <source>
        <dbReference type="ARBA" id="ARBA00009859"/>
    </source>
</evidence>
<evidence type="ECO:0000259" key="12">
    <source>
        <dbReference type="Pfam" id="PF13851"/>
    </source>
</evidence>
<comment type="caution">
    <text evidence="13">The sequence shown here is derived from an EMBL/GenBank/DDBJ whole genome shotgun (WGS) entry which is preliminary data.</text>
</comment>
<dbReference type="InterPro" id="IPR025593">
    <property type="entry name" value="GAS8_dom"/>
</dbReference>
<evidence type="ECO:0000256" key="2">
    <source>
        <dbReference type="ARBA" id="ARBA00004245"/>
    </source>
</evidence>
<dbReference type="GO" id="GO:0005794">
    <property type="term" value="C:Golgi apparatus"/>
    <property type="evidence" value="ECO:0007669"/>
    <property type="project" value="TreeGrafter"/>
</dbReference>
<keyword evidence="4" id="KW-0963">Cytoplasm</keyword>
<dbReference type="AlphaFoldDB" id="A0A9P1CHP6"/>
<dbReference type="GO" id="GO:0031267">
    <property type="term" value="F:small GTPase binding"/>
    <property type="evidence" value="ECO:0007669"/>
    <property type="project" value="InterPro"/>
</dbReference>
<reference evidence="13" key="1">
    <citation type="submission" date="2022-10" db="EMBL/GenBank/DDBJ databases">
        <authorList>
            <person name="Chen Y."/>
            <person name="Dougan E. K."/>
            <person name="Chan C."/>
            <person name="Rhodes N."/>
            <person name="Thang M."/>
        </authorList>
    </citation>
    <scope>NUCLEOTIDE SEQUENCE</scope>
</reference>
<keyword evidence="5" id="KW-0493">Microtubule</keyword>
<feature type="coiled-coil region" evidence="11">
    <location>
        <begin position="247"/>
        <end position="333"/>
    </location>
</feature>
<evidence type="ECO:0000256" key="7">
    <source>
        <dbReference type="ARBA" id="ARBA00023054"/>
    </source>
</evidence>
<organism evidence="13">
    <name type="scientific">Cladocopium goreaui</name>
    <dbReference type="NCBI Taxonomy" id="2562237"/>
    <lineage>
        <taxon>Eukaryota</taxon>
        <taxon>Sar</taxon>
        <taxon>Alveolata</taxon>
        <taxon>Dinophyceae</taxon>
        <taxon>Suessiales</taxon>
        <taxon>Symbiodiniaceae</taxon>
        <taxon>Cladocopium</taxon>
    </lineage>
</organism>
<dbReference type="GO" id="GO:0005874">
    <property type="term" value="C:microtubule"/>
    <property type="evidence" value="ECO:0007669"/>
    <property type="project" value="UniProtKB-KW"/>
</dbReference>
<dbReference type="OrthoDB" id="767661at2759"/>
<evidence type="ECO:0000313" key="13">
    <source>
        <dbReference type="EMBL" id="CAI3991332.1"/>
    </source>
</evidence>
<evidence type="ECO:0000256" key="1">
    <source>
        <dbReference type="ARBA" id="ARBA00004230"/>
    </source>
</evidence>
<evidence type="ECO:0000256" key="6">
    <source>
        <dbReference type="ARBA" id="ARBA00022846"/>
    </source>
</evidence>
<keyword evidence="8" id="KW-0969">Cilium</keyword>
<keyword evidence="15" id="KW-1185">Reference proteome</keyword>
<dbReference type="GO" id="GO:0031514">
    <property type="term" value="C:motile cilium"/>
    <property type="evidence" value="ECO:0007669"/>
    <property type="project" value="UniProtKB-SubCell"/>
</dbReference>
<feature type="coiled-coil region" evidence="11">
    <location>
        <begin position="62"/>
        <end position="198"/>
    </location>
</feature>
<reference evidence="14 15" key="2">
    <citation type="submission" date="2024-05" db="EMBL/GenBank/DDBJ databases">
        <authorList>
            <person name="Chen Y."/>
            <person name="Shah S."/>
            <person name="Dougan E. K."/>
            <person name="Thang M."/>
            <person name="Chan C."/>
        </authorList>
    </citation>
    <scope>NUCLEOTIDE SEQUENCE [LARGE SCALE GENOMIC DNA]</scope>
</reference>
<dbReference type="InterPro" id="IPR039308">
    <property type="entry name" value="GAS8"/>
</dbReference>
<evidence type="ECO:0000256" key="5">
    <source>
        <dbReference type="ARBA" id="ARBA00022701"/>
    </source>
</evidence>
<dbReference type="GO" id="GO:0048870">
    <property type="term" value="P:cell motility"/>
    <property type="evidence" value="ECO:0007669"/>
    <property type="project" value="InterPro"/>
</dbReference>
<dbReference type="EMBL" id="CAMXCT030001580">
    <property type="protein sequence ID" value="CAL4778644.1"/>
    <property type="molecule type" value="Genomic_DNA"/>
</dbReference>
<evidence type="ECO:0000313" key="15">
    <source>
        <dbReference type="Proteomes" id="UP001152797"/>
    </source>
</evidence>
<keyword evidence="10" id="KW-0966">Cell projection</keyword>
<evidence type="ECO:0000256" key="10">
    <source>
        <dbReference type="ARBA" id="ARBA00023273"/>
    </source>
</evidence>
<dbReference type="Proteomes" id="UP001152797">
    <property type="component" value="Unassembled WGS sequence"/>
</dbReference>
<evidence type="ECO:0000256" key="4">
    <source>
        <dbReference type="ARBA" id="ARBA00022490"/>
    </source>
</evidence>
<keyword evidence="9" id="KW-0206">Cytoskeleton</keyword>
<evidence type="ECO:0000313" key="14">
    <source>
        <dbReference type="EMBL" id="CAL4778644.1"/>
    </source>
</evidence>